<name>A0A1E2UTD6_9GAMM</name>
<comment type="caution">
    <text evidence="2">The sequence shown here is derived from an EMBL/GenBank/DDBJ whole genome shotgun (WGS) entry which is preliminary data.</text>
</comment>
<evidence type="ECO:0000256" key="1">
    <source>
        <dbReference type="SAM" id="Phobius"/>
    </source>
</evidence>
<accession>A0A1E2UTD6</accession>
<dbReference type="AlphaFoldDB" id="A0A1E2UTD6"/>
<sequence length="65" mass="7222">MLDLLTIVESVVTNVVCGHVDNLGSASDVPKLKILFNLLFLLNIIFFIQQNIEVGFATITQHMYG</sequence>
<dbReference type="Proteomes" id="UP000094849">
    <property type="component" value="Unassembled WGS sequence"/>
</dbReference>
<dbReference type="EMBL" id="LVJZ01000003">
    <property type="protein sequence ID" value="ODB97842.1"/>
    <property type="molecule type" value="Genomic_DNA"/>
</dbReference>
<keyword evidence="1" id="KW-0812">Transmembrane</keyword>
<feature type="transmembrane region" description="Helical" evidence="1">
    <location>
        <begin position="34"/>
        <end position="59"/>
    </location>
</feature>
<evidence type="ECO:0000313" key="2">
    <source>
        <dbReference type="EMBL" id="ODB97842.1"/>
    </source>
</evidence>
<proteinExistence type="predicted"/>
<reference evidence="2 3" key="1">
    <citation type="submission" date="2016-03" db="EMBL/GenBank/DDBJ databases">
        <title>Chemosynthetic sulphur-oxidizing symbionts of marine invertebrate animals are capable of nitrogen fixation.</title>
        <authorList>
            <person name="Petersen J.M."/>
            <person name="Kemper A."/>
            <person name="Gruber-Vodicka H."/>
            <person name="Cardini U."/>
            <person name="Geest Mvander."/>
            <person name="Kleiner M."/>
            <person name="Bulgheresi S."/>
            <person name="Fussmann M."/>
            <person name="Herbold C."/>
            <person name="Seah B.K.B."/>
            <person name="Antony C.Paul."/>
            <person name="Liu D."/>
            <person name="Belitz A."/>
            <person name="Weber M."/>
        </authorList>
    </citation>
    <scope>NUCLEOTIDE SEQUENCE [LARGE SCALE GENOMIC DNA]</scope>
    <source>
        <strain evidence="2">G_D</strain>
    </source>
</reference>
<dbReference type="STRING" id="1818881.A3196_14395"/>
<keyword evidence="3" id="KW-1185">Reference proteome</keyword>
<protein>
    <submittedName>
        <fullName evidence="2">Uncharacterized protein</fullName>
    </submittedName>
</protein>
<keyword evidence="1" id="KW-1133">Transmembrane helix</keyword>
<keyword evidence="1" id="KW-0472">Membrane</keyword>
<gene>
    <name evidence="2" type="ORF">A3196_14395</name>
</gene>
<evidence type="ECO:0000313" key="3">
    <source>
        <dbReference type="Proteomes" id="UP000094849"/>
    </source>
</evidence>
<organism evidence="2 3">
    <name type="scientific">Candidatus Thiodiazotropha endoloripes</name>
    <dbReference type="NCBI Taxonomy" id="1818881"/>
    <lineage>
        <taxon>Bacteria</taxon>
        <taxon>Pseudomonadati</taxon>
        <taxon>Pseudomonadota</taxon>
        <taxon>Gammaproteobacteria</taxon>
        <taxon>Chromatiales</taxon>
        <taxon>Sedimenticolaceae</taxon>
        <taxon>Candidatus Thiodiazotropha</taxon>
    </lineage>
</organism>